<dbReference type="InterPro" id="IPR036691">
    <property type="entry name" value="Endo/exonu/phosph_ase_sf"/>
</dbReference>
<evidence type="ECO:0000256" key="8">
    <source>
        <dbReference type="PIRSR" id="PIRSR604808-3"/>
    </source>
</evidence>
<dbReference type="InterPro" id="IPR004808">
    <property type="entry name" value="AP_endonuc_1"/>
</dbReference>
<evidence type="ECO:0000259" key="11">
    <source>
        <dbReference type="PROSITE" id="PS51999"/>
    </source>
</evidence>
<dbReference type="GO" id="GO:0008270">
    <property type="term" value="F:zinc ion binding"/>
    <property type="evidence" value="ECO:0007669"/>
    <property type="project" value="UniProtKB-KW"/>
</dbReference>
<evidence type="ECO:0000256" key="3">
    <source>
        <dbReference type="ARBA" id="ARBA00022801"/>
    </source>
</evidence>
<keyword evidence="2 9" id="KW-0863">Zinc-finger</keyword>
<evidence type="ECO:0000256" key="2">
    <source>
        <dbReference type="ARBA" id="ARBA00022771"/>
    </source>
</evidence>
<dbReference type="Proteomes" id="UP000015105">
    <property type="component" value="Chromosome 5D"/>
</dbReference>
<evidence type="ECO:0000256" key="9">
    <source>
        <dbReference type="PROSITE-ProRule" id="PRU01343"/>
    </source>
</evidence>
<dbReference type="InterPro" id="IPR010666">
    <property type="entry name" value="Znf_GRF"/>
</dbReference>
<feature type="domain" description="GRF-type" evidence="11">
    <location>
        <begin position="247"/>
        <end position="295"/>
    </location>
</feature>
<comment type="cofactor">
    <cofactor evidence="7">
        <name>Mg(2+)</name>
        <dbReference type="ChEBI" id="CHEBI:18420"/>
    </cofactor>
    <cofactor evidence="7">
        <name>Mn(2+)</name>
        <dbReference type="ChEBI" id="CHEBI:29035"/>
    </cofactor>
    <text evidence="7">Probably binds two magnesium or manganese ions per subunit.</text>
</comment>
<dbReference type="InterPro" id="IPR020848">
    <property type="entry name" value="AP_endonuclease_F1_CS"/>
</dbReference>
<dbReference type="Pfam" id="PF06839">
    <property type="entry name" value="Zn_ribbon_GRF"/>
    <property type="match status" value="1"/>
</dbReference>
<dbReference type="Gene3D" id="3.60.10.10">
    <property type="entry name" value="Endonuclease/exonuclease/phosphatase"/>
    <property type="match status" value="1"/>
</dbReference>
<dbReference type="EnsemblPlants" id="AET5Gv20752100.10">
    <property type="protein sequence ID" value="AET5Gv20752100.10"/>
    <property type="gene ID" value="AET5Gv20752100"/>
</dbReference>
<keyword evidence="4" id="KW-0862">Zinc</keyword>
<keyword evidence="1 7" id="KW-0479">Metal-binding</keyword>
<keyword evidence="3" id="KW-0378">Hydrolase</keyword>
<protein>
    <recommendedName>
        <fullName evidence="11">GRF-type domain-containing protein</fullName>
    </recommendedName>
</protein>
<reference evidence="13" key="1">
    <citation type="journal article" date="2014" name="Science">
        <title>Ancient hybridizations among the ancestral genomes of bread wheat.</title>
        <authorList>
            <consortium name="International Wheat Genome Sequencing Consortium,"/>
            <person name="Marcussen T."/>
            <person name="Sandve S.R."/>
            <person name="Heier L."/>
            <person name="Spannagl M."/>
            <person name="Pfeifer M."/>
            <person name="Jakobsen K.S."/>
            <person name="Wulff B.B."/>
            <person name="Steuernagel B."/>
            <person name="Mayer K.F."/>
            <person name="Olsen O.A."/>
        </authorList>
    </citation>
    <scope>NUCLEOTIDE SEQUENCE [LARGE SCALE GENOMIC DNA]</scope>
    <source>
        <strain evidence="13">cv. AL8/78</strain>
    </source>
</reference>
<evidence type="ECO:0000256" key="1">
    <source>
        <dbReference type="ARBA" id="ARBA00022723"/>
    </source>
</evidence>
<reference evidence="12" key="4">
    <citation type="submission" date="2019-03" db="UniProtKB">
        <authorList>
            <consortium name="EnsemblPlants"/>
        </authorList>
    </citation>
    <scope>IDENTIFICATION</scope>
</reference>
<dbReference type="PANTHER" id="PTHR22748:SF4">
    <property type="entry name" value="DNA-(APURINIC OR APYRIMIDINIC SITE) ENDONUCLEASE 2"/>
    <property type="match status" value="1"/>
</dbReference>
<dbReference type="PANTHER" id="PTHR22748">
    <property type="entry name" value="AP ENDONUCLEASE"/>
    <property type="match status" value="1"/>
</dbReference>
<dbReference type="Gramene" id="AET5Gv20752100.10">
    <property type="protein sequence ID" value="AET5Gv20752100.10"/>
    <property type="gene ID" value="AET5Gv20752100"/>
</dbReference>
<dbReference type="GO" id="GO:0005634">
    <property type="term" value="C:nucleus"/>
    <property type="evidence" value="ECO:0007669"/>
    <property type="project" value="TreeGrafter"/>
</dbReference>
<feature type="site" description="Important for catalytic activity" evidence="8">
    <location>
        <position position="64"/>
    </location>
</feature>
<evidence type="ECO:0000256" key="4">
    <source>
        <dbReference type="ARBA" id="ARBA00022833"/>
    </source>
</evidence>
<evidence type="ECO:0000313" key="13">
    <source>
        <dbReference type="Proteomes" id="UP000015105"/>
    </source>
</evidence>
<proteinExistence type="predicted"/>
<feature type="region of interest" description="Disordered" evidence="10">
    <location>
        <begin position="210"/>
        <end position="239"/>
    </location>
</feature>
<keyword evidence="5 7" id="KW-0460">Magnesium</keyword>
<feature type="site" description="Interaction with DNA substrate" evidence="8">
    <location>
        <position position="122"/>
    </location>
</feature>
<dbReference type="PROSITE" id="PS51999">
    <property type="entry name" value="ZF_GRF"/>
    <property type="match status" value="1"/>
</dbReference>
<reference evidence="13" key="2">
    <citation type="journal article" date="2017" name="Nat. Plants">
        <title>The Aegilops tauschii genome reveals multiple impacts of transposons.</title>
        <authorList>
            <person name="Zhao G."/>
            <person name="Zou C."/>
            <person name="Li K."/>
            <person name="Wang K."/>
            <person name="Li T."/>
            <person name="Gao L."/>
            <person name="Zhang X."/>
            <person name="Wang H."/>
            <person name="Yang Z."/>
            <person name="Liu X."/>
            <person name="Jiang W."/>
            <person name="Mao L."/>
            <person name="Kong X."/>
            <person name="Jiao Y."/>
            <person name="Jia J."/>
        </authorList>
    </citation>
    <scope>NUCLEOTIDE SEQUENCE [LARGE SCALE GENOMIC DNA]</scope>
    <source>
        <strain evidence="13">cv. AL8/78</strain>
    </source>
</reference>
<reference evidence="12" key="5">
    <citation type="journal article" date="2021" name="G3 (Bethesda)">
        <title>Aegilops tauschii genome assembly Aet v5.0 features greater sequence contiguity and improved annotation.</title>
        <authorList>
            <person name="Wang L."/>
            <person name="Zhu T."/>
            <person name="Rodriguez J.C."/>
            <person name="Deal K.R."/>
            <person name="Dubcovsky J."/>
            <person name="McGuire P.E."/>
            <person name="Lux T."/>
            <person name="Spannagl M."/>
            <person name="Mayer K.F.X."/>
            <person name="Baldrich P."/>
            <person name="Meyers B.C."/>
            <person name="Huo N."/>
            <person name="Gu Y.Q."/>
            <person name="Zhou H."/>
            <person name="Devos K.M."/>
            <person name="Bennetzen J.L."/>
            <person name="Unver T."/>
            <person name="Budak H."/>
            <person name="Gulick P.J."/>
            <person name="Galiba G."/>
            <person name="Kalapos B."/>
            <person name="Nelson D.R."/>
            <person name="Li P."/>
            <person name="You F.M."/>
            <person name="Luo M.C."/>
            <person name="Dvorak J."/>
        </authorList>
    </citation>
    <scope>NUCLEOTIDE SEQUENCE [LARGE SCALE GENOMIC DNA]</scope>
    <source>
        <strain evidence="12">cv. AL8/78</strain>
    </source>
</reference>
<sequence>RRTIVSYHPFPDSRFREWLRSMLREHGGPFFDAFRSKHPERTGAYTCFNQKVGAEEYNYGSRIDHILISGACFHDCNSVEDHSIFHCHVADCEIMNHFRRGDSGNISKWKGGRSSKLEGSDHIPVYMILNGIPELPAHNTPPSAARYLPEIRGRQQSIVSFLSKGKLCEAEDGPGLNISRDRANESCCSDDLERRSISKEELATGITEFSKGVNQPSPTSKRRNLDHWINEGSSGSSQNSNVTLLAAQGHREPCIPRSVKKGSNIGRLFYVCARAQGPSSNPEANCNHFQWASVKSKGKRQ</sequence>
<keyword evidence="13" id="KW-1185">Reference proteome</keyword>
<evidence type="ECO:0000256" key="6">
    <source>
        <dbReference type="ARBA" id="ARBA00023242"/>
    </source>
</evidence>
<evidence type="ECO:0000313" key="12">
    <source>
        <dbReference type="EnsemblPlants" id="AET5Gv20752100.10"/>
    </source>
</evidence>
<evidence type="ECO:0000256" key="5">
    <source>
        <dbReference type="ARBA" id="ARBA00022842"/>
    </source>
</evidence>
<dbReference type="GO" id="GO:0008081">
    <property type="term" value="F:phosphoric diester hydrolase activity"/>
    <property type="evidence" value="ECO:0007669"/>
    <property type="project" value="TreeGrafter"/>
</dbReference>
<accession>A0A453LGE0</accession>
<keyword evidence="6" id="KW-0539">Nucleus</keyword>
<dbReference type="AlphaFoldDB" id="A0A453LGE0"/>
<dbReference type="GO" id="GO:0008311">
    <property type="term" value="F:double-stranded DNA 3'-5' DNA exonuclease activity"/>
    <property type="evidence" value="ECO:0007669"/>
    <property type="project" value="TreeGrafter"/>
</dbReference>
<name>A0A453LGE0_AEGTS</name>
<evidence type="ECO:0000256" key="7">
    <source>
        <dbReference type="PIRSR" id="PIRSR604808-2"/>
    </source>
</evidence>
<dbReference type="GO" id="GO:0003677">
    <property type="term" value="F:DNA binding"/>
    <property type="evidence" value="ECO:0007669"/>
    <property type="project" value="InterPro"/>
</dbReference>
<dbReference type="PROSITE" id="PS00728">
    <property type="entry name" value="AP_NUCLEASE_F1_3"/>
    <property type="match status" value="1"/>
</dbReference>
<dbReference type="GO" id="GO:0006284">
    <property type="term" value="P:base-excision repair"/>
    <property type="evidence" value="ECO:0007669"/>
    <property type="project" value="TreeGrafter"/>
</dbReference>
<evidence type="ECO:0000256" key="10">
    <source>
        <dbReference type="SAM" id="MobiDB-lite"/>
    </source>
</evidence>
<feature type="binding site" evidence="7">
    <location>
        <position position="121"/>
    </location>
    <ligand>
        <name>Mg(2+)</name>
        <dbReference type="ChEBI" id="CHEBI:18420"/>
        <label>1</label>
    </ligand>
</feature>
<dbReference type="GO" id="GO:0003906">
    <property type="term" value="F:DNA-(apurinic or apyrimidinic site) endonuclease activity"/>
    <property type="evidence" value="ECO:0007669"/>
    <property type="project" value="TreeGrafter"/>
</dbReference>
<reference evidence="12" key="3">
    <citation type="journal article" date="2017" name="Nature">
        <title>Genome sequence of the progenitor of the wheat D genome Aegilops tauschii.</title>
        <authorList>
            <person name="Luo M.C."/>
            <person name="Gu Y.Q."/>
            <person name="Puiu D."/>
            <person name="Wang H."/>
            <person name="Twardziok S.O."/>
            <person name="Deal K.R."/>
            <person name="Huo N."/>
            <person name="Zhu T."/>
            <person name="Wang L."/>
            <person name="Wang Y."/>
            <person name="McGuire P.E."/>
            <person name="Liu S."/>
            <person name="Long H."/>
            <person name="Ramasamy R.K."/>
            <person name="Rodriguez J.C."/>
            <person name="Van S.L."/>
            <person name="Yuan L."/>
            <person name="Wang Z."/>
            <person name="Xia Z."/>
            <person name="Xiao L."/>
            <person name="Anderson O.D."/>
            <person name="Ouyang S."/>
            <person name="Liang Y."/>
            <person name="Zimin A.V."/>
            <person name="Pertea G."/>
            <person name="Qi P."/>
            <person name="Bennetzen J.L."/>
            <person name="Dai X."/>
            <person name="Dawson M.W."/>
            <person name="Muller H.G."/>
            <person name="Kugler K."/>
            <person name="Rivarola-Duarte L."/>
            <person name="Spannagl M."/>
            <person name="Mayer K.F.X."/>
            <person name="Lu F.H."/>
            <person name="Bevan M.W."/>
            <person name="Leroy P."/>
            <person name="Li P."/>
            <person name="You F.M."/>
            <person name="Sun Q."/>
            <person name="Liu Z."/>
            <person name="Lyons E."/>
            <person name="Wicker T."/>
            <person name="Salzberg S.L."/>
            <person name="Devos K.M."/>
            <person name="Dvorak J."/>
        </authorList>
    </citation>
    <scope>NUCLEOTIDE SEQUENCE [LARGE SCALE GENOMIC DNA]</scope>
    <source>
        <strain evidence="12">cv. AL8/78</strain>
    </source>
</reference>
<feature type="binding site" evidence="7">
    <location>
        <position position="122"/>
    </location>
    <ligand>
        <name>Mg(2+)</name>
        <dbReference type="ChEBI" id="CHEBI:18420"/>
        <label>1</label>
    </ligand>
</feature>
<organism evidence="12 13">
    <name type="scientific">Aegilops tauschii subsp. strangulata</name>
    <name type="common">Goatgrass</name>
    <dbReference type="NCBI Taxonomy" id="200361"/>
    <lineage>
        <taxon>Eukaryota</taxon>
        <taxon>Viridiplantae</taxon>
        <taxon>Streptophyta</taxon>
        <taxon>Embryophyta</taxon>
        <taxon>Tracheophyta</taxon>
        <taxon>Spermatophyta</taxon>
        <taxon>Magnoliopsida</taxon>
        <taxon>Liliopsida</taxon>
        <taxon>Poales</taxon>
        <taxon>Poaceae</taxon>
        <taxon>BOP clade</taxon>
        <taxon>Pooideae</taxon>
        <taxon>Triticodae</taxon>
        <taxon>Triticeae</taxon>
        <taxon>Triticinae</taxon>
        <taxon>Aegilops</taxon>
    </lineage>
</organism>
<dbReference type="SUPFAM" id="SSF56219">
    <property type="entry name" value="DNase I-like"/>
    <property type="match status" value="1"/>
</dbReference>
<keyword evidence="7" id="KW-0464">Manganese</keyword>